<evidence type="ECO:0000313" key="14">
    <source>
        <dbReference type="EMBL" id="SFF47325.1"/>
    </source>
</evidence>
<keyword evidence="7 14" id="KW-0418">Kinase</keyword>
<dbReference type="RefSeq" id="WP_092201503.1">
    <property type="nucleotide sequence ID" value="NZ_FOND01000014.1"/>
</dbReference>
<evidence type="ECO:0000259" key="13">
    <source>
        <dbReference type="PROSITE" id="PS50885"/>
    </source>
</evidence>
<dbReference type="SMART" id="SM00388">
    <property type="entry name" value="HisKA"/>
    <property type="match status" value="1"/>
</dbReference>
<keyword evidence="5" id="KW-0808">Transferase</keyword>
<keyword evidence="15" id="KW-1185">Reference proteome</keyword>
<protein>
    <recommendedName>
        <fullName evidence="3">histidine kinase</fullName>
        <ecNumber evidence="3">2.7.13.3</ecNumber>
    </recommendedName>
</protein>
<feature type="domain" description="HAMP" evidence="13">
    <location>
        <begin position="185"/>
        <end position="237"/>
    </location>
</feature>
<keyword evidence="4" id="KW-0597">Phosphoprotein</keyword>
<dbReference type="PANTHER" id="PTHR45436:SF5">
    <property type="entry name" value="SENSOR HISTIDINE KINASE TRCS"/>
    <property type="match status" value="1"/>
</dbReference>
<evidence type="ECO:0000256" key="4">
    <source>
        <dbReference type="ARBA" id="ARBA00022553"/>
    </source>
</evidence>
<evidence type="ECO:0000256" key="10">
    <source>
        <dbReference type="ARBA" id="ARBA00023136"/>
    </source>
</evidence>
<dbReference type="InterPro" id="IPR036890">
    <property type="entry name" value="HATPase_C_sf"/>
</dbReference>
<dbReference type="PRINTS" id="PR00344">
    <property type="entry name" value="BCTRLSENSOR"/>
</dbReference>
<dbReference type="InterPro" id="IPR003661">
    <property type="entry name" value="HisK_dim/P_dom"/>
</dbReference>
<comment type="catalytic activity">
    <reaction evidence="1">
        <text>ATP + protein L-histidine = ADP + protein N-phospho-L-histidine.</text>
        <dbReference type="EC" id="2.7.13.3"/>
    </reaction>
</comment>
<dbReference type="Gene3D" id="3.30.565.10">
    <property type="entry name" value="Histidine kinase-like ATPase, C-terminal domain"/>
    <property type="match status" value="1"/>
</dbReference>
<evidence type="ECO:0000256" key="11">
    <source>
        <dbReference type="SAM" id="Phobius"/>
    </source>
</evidence>
<evidence type="ECO:0000259" key="12">
    <source>
        <dbReference type="PROSITE" id="PS50109"/>
    </source>
</evidence>
<dbReference type="GO" id="GO:0000155">
    <property type="term" value="F:phosphorelay sensor kinase activity"/>
    <property type="evidence" value="ECO:0007669"/>
    <property type="project" value="InterPro"/>
</dbReference>
<dbReference type="InterPro" id="IPR003660">
    <property type="entry name" value="HAMP_dom"/>
</dbReference>
<dbReference type="Proteomes" id="UP000198589">
    <property type="component" value="Unassembled WGS sequence"/>
</dbReference>
<dbReference type="SUPFAM" id="SSF47384">
    <property type="entry name" value="Homodimeric domain of signal transducing histidine kinase"/>
    <property type="match status" value="1"/>
</dbReference>
<reference evidence="15" key="1">
    <citation type="submission" date="2016-10" db="EMBL/GenBank/DDBJ databases">
        <authorList>
            <person name="Varghese N."/>
            <person name="Submissions S."/>
        </authorList>
    </citation>
    <scope>NUCLEOTIDE SEQUENCE [LARGE SCALE GENOMIC DNA]</scope>
    <source>
        <strain evidence="15">DSM 46838</strain>
    </source>
</reference>
<feature type="domain" description="Histidine kinase" evidence="12">
    <location>
        <begin position="245"/>
        <end position="460"/>
    </location>
</feature>
<keyword evidence="10 11" id="KW-0472">Membrane</keyword>
<dbReference type="Pfam" id="PF02518">
    <property type="entry name" value="HATPase_c"/>
    <property type="match status" value="1"/>
</dbReference>
<dbReference type="Gene3D" id="1.10.287.130">
    <property type="match status" value="1"/>
</dbReference>
<dbReference type="PANTHER" id="PTHR45436">
    <property type="entry name" value="SENSOR HISTIDINE KINASE YKOH"/>
    <property type="match status" value="1"/>
</dbReference>
<evidence type="ECO:0000256" key="3">
    <source>
        <dbReference type="ARBA" id="ARBA00012438"/>
    </source>
</evidence>
<feature type="transmembrane region" description="Helical" evidence="11">
    <location>
        <begin position="160"/>
        <end position="183"/>
    </location>
</feature>
<evidence type="ECO:0000256" key="8">
    <source>
        <dbReference type="ARBA" id="ARBA00022989"/>
    </source>
</evidence>
<evidence type="ECO:0000256" key="1">
    <source>
        <dbReference type="ARBA" id="ARBA00000085"/>
    </source>
</evidence>
<dbReference type="CDD" id="cd00082">
    <property type="entry name" value="HisKA"/>
    <property type="match status" value="1"/>
</dbReference>
<evidence type="ECO:0000256" key="2">
    <source>
        <dbReference type="ARBA" id="ARBA00004236"/>
    </source>
</evidence>
<dbReference type="SMART" id="SM00387">
    <property type="entry name" value="HATPase_c"/>
    <property type="match status" value="1"/>
</dbReference>
<dbReference type="Gene3D" id="6.10.340.10">
    <property type="match status" value="1"/>
</dbReference>
<dbReference type="PROSITE" id="PS50109">
    <property type="entry name" value="HIS_KIN"/>
    <property type="match status" value="1"/>
</dbReference>
<evidence type="ECO:0000313" key="15">
    <source>
        <dbReference type="Proteomes" id="UP000198589"/>
    </source>
</evidence>
<evidence type="ECO:0000256" key="9">
    <source>
        <dbReference type="ARBA" id="ARBA00023012"/>
    </source>
</evidence>
<organism evidence="14 15">
    <name type="scientific">Blastococcus tunisiensis</name>
    <dbReference type="NCBI Taxonomy" id="1798228"/>
    <lineage>
        <taxon>Bacteria</taxon>
        <taxon>Bacillati</taxon>
        <taxon>Actinomycetota</taxon>
        <taxon>Actinomycetes</taxon>
        <taxon>Geodermatophilales</taxon>
        <taxon>Geodermatophilaceae</taxon>
        <taxon>Blastococcus</taxon>
    </lineage>
</organism>
<dbReference type="InterPro" id="IPR004358">
    <property type="entry name" value="Sig_transdc_His_kin-like_C"/>
</dbReference>
<evidence type="ECO:0000256" key="6">
    <source>
        <dbReference type="ARBA" id="ARBA00022692"/>
    </source>
</evidence>
<keyword evidence="9" id="KW-0902">Two-component regulatory system</keyword>
<dbReference type="AlphaFoldDB" id="A0A1I2IY21"/>
<dbReference type="EC" id="2.7.13.3" evidence="3"/>
<sequence>MTRRRGPRTLRGRATLALTGVAAVLTAVMALGVWLYATDYLLQTRQNVTLAQAAANGAQVQRGLATPGLSPAQLLAQLPRETGSVSLLADDGEWSTTSLRIGRDDLPRALRTEVLAGDPSRQRIVVDGRPYLAIGVPLAGLDDAYFEVFPLTELDSTYRVLSTILVLGVLTVVPVAAAIGWWVTRPALRPLDRISAAAAAIAAGNLTARIDPREDPTLVPIAESFNATAAALERRVRTDARFASDVSHELRSPLTTMLNAMALIEDHADDLPEDGREGLALLGAEVRRFERLVADLLEISRADAGSGDLVLERVRLAALVHEAMARRELDGRAGVPLRVASGADDVVVRADKRRLERVVGNLVENADNHGGGLTAVAVERSGDIARVIVDDRGTGVPEAERAAVFERFARGSGSARTASEGSGLGLALVTRHLQLMGGSVDVTDNPGGGARFVVRLPVDPEIRRPG</sequence>
<dbReference type="SMART" id="SM00304">
    <property type="entry name" value="HAMP"/>
    <property type="match status" value="1"/>
</dbReference>
<dbReference type="InterPro" id="IPR005467">
    <property type="entry name" value="His_kinase_dom"/>
</dbReference>
<dbReference type="InterPro" id="IPR036097">
    <property type="entry name" value="HisK_dim/P_sf"/>
</dbReference>
<proteinExistence type="predicted"/>
<dbReference type="InterPro" id="IPR050428">
    <property type="entry name" value="TCS_sensor_his_kinase"/>
</dbReference>
<keyword evidence="8 11" id="KW-1133">Transmembrane helix</keyword>
<gene>
    <name evidence="14" type="ORF">SAMN05216574_114124</name>
</gene>
<comment type="subcellular location">
    <subcellularLocation>
        <location evidence="2">Cell membrane</location>
    </subcellularLocation>
</comment>
<dbReference type="GO" id="GO:0005886">
    <property type="term" value="C:plasma membrane"/>
    <property type="evidence" value="ECO:0007669"/>
    <property type="project" value="UniProtKB-SubCell"/>
</dbReference>
<evidence type="ECO:0000256" key="5">
    <source>
        <dbReference type="ARBA" id="ARBA00022679"/>
    </source>
</evidence>
<dbReference type="Pfam" id="PF00512">
    <property type="entry name" value="HisKA"/>
    <property type="match status" value="1"/>
</dbReference>
<dbReference type="Pfam" id="PF00672">
    <property type="entry name" value="HAMP"/>
    <property type="match status" value="1"/>
</dbReference>
<name>A0A1I2IY21_9ACTN</name>
<dbReference type="PROSITE" id="PS50885">
    <property type="entry name" value="HAMP"/>
    <property type="match status" value="1"/>
</dbReference>
<evidence type="ECO:0000256" key="7">
    <source>
        <dbReference type="ARBA" id="ARBA00022777"/>
    </source>
</evidence>
<dbReference type="STRING" id="1798228.SAMN05216574_114124"/>
<dbReference type="InterPro" id="IPR003594">
    <property type="entry name" value="HATPase_dom"/>
</dbReference>
<accession>A0A1I2IY21</accession>
<dbReference type="OrthoDB" id="5242752at2"/>
<feature type="transmembrane region" description="Helical" evidence="11">
    <location>
        <begin position="12"/>
        <end position="37"/>
    </location>
</feature>
<dbReference type="SUPFAM" id="SSF55874">
    <property type="entry name" value="ATPase domain of HSP90 chaperone/DNA topoisomerase II/histidine kinase"/>
    <property type="match status" value="1"/>
</dbReference>
<keyword evidence="6 11" id="KW-0812">Transmembrane</keyword>
<dbReference type="EMBL" id="FOND01000014">
    <property type="protein sequence ID" value="SFF47325.1"/>
    <property type="molecule type" value="Genomic_DNA"/>
</dbReference>